<feature type="region of interest" description="Disordered" evidence="1">
    <location>
        <begin position="1"/>
        <end position="103"/>
    </location>
</feature>
<evidence type="ECO:0000256" key="1">
    <source>
        <dbReference type="SAM" id="MobiDB-lite"/>
    </source>
</evidence>
<keyword evidence="3" id="KW-1185">Reference proteome</keyword>
<feature type="compositionally biased region" description="Polar residues" evidence="1">
    <location>
        <begin position="72"/>
        <end position="87"/>
    </location>
</feature>
<accession>A0A8X7RU69</accession>
<dbReference type="Proteomes" id="UP000886595">
    <property type="component" value="Unassembled WGS sequence"/>
</dbReference>
<feature type="compositionally biased region" description="Basic and acidic residues" evidence="1">
    <location>
        <begin position="12"/>
        <end position="24"/>
    </location>
</feature>
<dbReference type="EMBL" id="JAAMPC010000009">
    <property type="protein sequence ID" value="KAG2294395.1"/>
    <property type="molecule type" value="Genomic_DNA"/>
</dbReference>
<proteinExistence type="predicted"/>
<reference evidence="2 3" key="1">
    <citation type="submission" date="2020-02" db="EMBL/GenBank/DDBJ databases">
        <authorList>
            <person name="Ma Q."/>
            <person name="Huang Y."/>
            <person name="Song X."/>
            <person name="Pei D."/>
        </authorList>
    </citation>
    <scope>NUCLEOTIDE SEQUENCE [LARGE SCALE GENOMIC DNA]</scope>
    <source>
        <strain evidence="2">Sxm20200214</strain>
        <tissue evidence="2">Leaf</tissue>
    </source>
</reference>
<comment type="caution">
    <text evidence="2">The sequence shown here is derived from an EMBL/GenBank/DDBJ whole genome shotgun (WGS) entry which is preliminary data.</text>
</comment>
<evidence type="ECO:0000313" key="2">
    <source>
        <dbReference type="EMBL" id="KAG2294395.1"/>
    </source>
</evidence>
<feature type="compositionally biased region" description="Basic and acidic residues" evidence="1">
    <location>
        <begin position="88"/>
        <end position="103"/>
    </location>
</feature>
<sequence>MVSQRFLSSKIKTTEDDFNEKKQNSQDQAIRQVTYTYKPHSPFHNGHQDGGNTTEKAERHRAYRNLADQEPQLYTTQRLTRHTNATPEKQDELHAPPHSEKRT</sequence>
<gene>
    <name evidence="2" type="ORF">Bca52824_041064</name>
</gene>
<feature type="compositionally biased region" description="Polar residues" evidence="1">
    <location>
        <begin position="25"/>
        <end position="35"/>
    </location>
</feature>
<protein>
    <submittedName>
        <fullName evidence="2">Uncharacterized protein</fullName>
    </submittedName>
</protein>
<feature type="compositionally biased region" description="Polar residues" evidence="1">
    <location>
        <begin position="1"/>
        <end position="11"/>
    </location>
</feature>
<dbReference type="AlphaFoldDB" id="A0A8X7RU69"/>
<evidence type="ECO:0000313" key="3">
    <source>
        <dbReference type="Proteomes" id="UP000886595"/>
    </source>
</evidence>
<name>A0A8X7RU69_BRACI</name>
<organism evidence="2 3">
    <name type="scientific">Brassica carinata</name>
    <name type="common">Ethiopian mustard</name>
    <name type="synonym">Abyssinian cabbage</name>
    <dbReference type="NCBI Taxonomy" id="52824"/>
    <lineage>
        <taxon>Eukaryota</taxon>
        <taxon>Viridiplantae</taxon>
        <taxon>Streptophyta</taxon>
        <taxon>Embryophyta</taxon>
        <taxon>Tracheophyta</taxon>
        <taxon>Spermatophyta</taxon>
        <taxon>Magnoliopsida</taxon>
        <taxon>eudicotyledons</taxon>
        <taxon>Gunneridae</taxon>
        <taxon>Pentapetalae</taxon>
        <taxon>rosids</taxon>
        <taxon>malvids</taxon>
        <taxon>Brassicales</taxon>
        <taxon>Brassicaceae</taxon>
        <taxon>Brassiceae</taxon>
        <taxon>Brassica</taxon>
    </lineage>
</organism>